<dbReference type="InterPro" id="IPR011059">
    <property type="entry name" value="Metal-dep_hydrolase_composite"/>
</dbReference>
<gene>
    <name evidence="2" type="ORF">HUT05_01390</name>
</gene>
<dbReference type="Gene3D" id="3.10.310.70">
    <property type="match status" value="1"/>
</dbReference>
<protein>
    <submittedName>
        <fullName evidence="2">Amidohydrolase family protein</fullName>
    </submittedName>
</protein>
<dbReference type="SUPFAM" id="SSF51556">
    <property type="entry name" value="Metallo-dependent hydrolases"/>
    <property type="match status" value="1"/>
</dbReference>
<dbReference type="Pfam" id="PF07969">
    <property type="entry name" value="Amidohydro_3"/>
    <property type="match status" value="1"/>
</dbReference>
<reference evidence="2 3" key="1">
    <citation type="submission" date="2020-06" db="EMBL/GenBank/DDBJ databases">
        <title>Genome mining for natural products.</title>
        <authorList>
            <person name="Zhang B."/>
            <person name="Shi J."/>
            <person name="Ge H."/>
        </authorList>
    </citation>
    <scope>NUCLEOTIDE SEQUENCE [LARGE SCALE GENOMIC DNA]</scope>
    <source>
        <strain evidence="2 3">NA02069</strain>
    </source>
</reference>
<organism evidence="2 3">
    <name type="scientific">Streptomyces chartreusis</name>
    <dbReference type="NCBI Taxonomy" id="1969"/>
    <lineage>
        <taxon>Bacteria</taxon>
        <taxon>Bacillati</taxon>
        <taxon>Actinomycetota</taxon>
        <taxon>Actinomycetes</taxon>
        <taxon>Kitasatosporales</taxon>
        <taxon>Streptomycetaceae</taxon>
        <taxon>Streptomyces</taxon>
    </lineage>
</organism>
<dbReference type="Proteomes" id="UP000509418">
    <property type="component" value="Chromosome"/>
</dbReference>
<sequence length="576" mass="63453">MGNGTQSEPVDVVYTDGEVLVNEAGETAEAILLRNGRVAAVGSTAEVLQASGPLTERQNLDGATVIPGLIDSHPHLLHFSAFQAPLVDITGARSHDDILEAIRRKAEQTPKGEWIVTTPVGEPHYFHRRSWRDLAEGMLPDRHVLDRATQEHPVAIQAWAPVTPNVCAMNSAALAVLGIDSSTPDRVENVWIEKDATGAPTGILRGNVNNYYNFDPFFCEILQKMPPLVQPDLVVDPLIQAMSGYNAFGITTIHEAHAMDPALIDVYRGLRAQDLLTLRVKASHELEPSAMPWDERMSTEDLRARLEHALADRKLDDDWLRVDGITACVWGTCYSGALPWHTPYADPWGGTTTGSRWISEENTRFAMDFCAKHGLRLSLCAGSPVEHDEFLELTAQAMKKYDLDSSGFHLYAGYMIREEQAKRYAELGYDMTISMSFTFGKADMMAERMGPEALRLLNPLRHLVDSGLTVAASMDWGPINPWELMQFAITHQQGLSGRSNAGPAQVVSRQEAFQMWTANGAKVMGWDGIGRLQPGYHADLAILDRNPITCDLDALPSTQALRTIVGGRIVHDNGSL</sequence>
<dbReference type="RefSeq" id="WP_176573835.1">
    <property type="nucleotide sequence ID" value="NZ_CP056041.1"/>
</dbReference>
<feature type="domain" description="Amidohydrolase 3" evidence="1">
    <location>
        <begin position="59"/>
        <end position="571"/>
    </location>
</feature>
<dbReference type="PANTHER" id="PTHR22642:SF2">
    <property type="entry name" value="PROTEIN LONG AFTER FAR-RED 3"/>
    <property type="match status" value="1"/>
</dbReference>
<dbReference type="Gene3D" id="3.20.20.140">
    <property type="entry name" value="Metal-dependent hydrolases"/>
    <property type="match status" value="1"/>
</dbReference>
<dbReference type="SUPFAM" id="SSF51338">
    <property type="entry name" value="Composite domain of metallo-dependent hydrolases"/>
    <property type="match status" value="1"/>
</dbReference>
<name>A0A7I0NSV4_STRCX</name>
<dbReference type="AlphaFoldDB" id="A0A7I0NSV4"/>
<proteinExistence type="predicted"/>
<dbReference type="EMBL" id="CP056041">
    <property type="protein sequence ID" value="QKZ16147.1"/>
    <property type="molecule type" value="Genomic_DNA"/>
</dbReference>
<evidence type="ECO:0000313" key="2">
    <source>
        <dbReference type="EMBL" id="QKZ16147.1"/>
    </source>
</evidence>
<dbReference type="InterPro" id="IPR032466">
    <property type="entry name" value="Metal_Hydrolase"/>
</dbReference>
<accession>A0A7I0NSV4</accession>
<evidence type="ECO:0000313" key="3">
    <source>
        <dbReference type="Proteomes" id="UP000509418"/>
    </source>
</evidence>
<evidence type="ECO:0000259" key="1">
    <source>
        <dbReference type="Pfam" id="PF07969"/>
    </source>
</evidence>
<dbReference type="Gene3D" id="2.30.40.10">
    <property type="entry name" value="Urease, subunit C, domain 1"/>
    <property type="match status" value="1"/>
</dbReference>
<keyword evidence="3" id="KW-1185">Reference proteome</keyword>
<keyword evidence="2" id="KW-0378">Hydrolase</keyword>
<dbReference type="InterPro" id="IPR013108">
    <property type="entry name" value="Amidohydro_3"/>
</dbReference>
<dbReference type="PANTHER" id="PTHR22642">
    <property type="entry name" value="IMIDAZOLONEPROPIONASE"/>
    <property type="match status" value="1"/>
</dbReference>
<dbReference type="GO" id="GO:0016810">
    <property type="term" value="F:hydrolase activity, acting on carbon-nitrogen (but not peptide) bonds"/>
    <property type="evidence" value="ECO:0007669"/>
    <property type="project" value="InterPro"/>
</dbReference>